<accession>A0A0J6YTM3</accession>
<organism evidence="1 2">
    <name type="scientific">Mycolicibacterium obuense</name>
    <dbReference type="NCBI Taxonomy" id="1807"/>
    <lineage>
        <taxon>Bacteria</taxon>
        <taxon>Bacillati</taxon>
        <taxon>Actinomycetota</taxon>
        <taxon>Actinomycetes</taxon>
        <taxon>Mycobacteriales</taxon>
        <taxon>Mycobacteriaceae</taxon>
        <taxon>Mycolicibacterium</taxon>
    </lineage>
</organism>
<reference evidence="1 2" key="1">
    <citation type="journal article" date="2015" name="Genome Biol. Evol.">
        <title>Characterization of Three Mycobacterium spp. with Potential Use in Bioremediation by Genome Sequencing and Comparative Genomics.</title>
        <authorList>
            <person name="Das S."/>
            <person name="Pettersson B.M."/>
            <person name="Behra P.R."/>
            <person name="Ramesh M."/>
            <person name="Dasgupta S."/>
            <person name="Bhattacharya A."/>
            <person name="Kirsebom L.A."/>
        </authorList>
    </citation>
    <scope>NUCLEOTIDE SEQUENCE [LARGE SCALE GENOMIC DNA]</scope>
    <source>
        <strain evidence="1 2">DSM 44075</strain>
    </source>
</reference>
<dbReference type="Proteomes" id="UP000036313">
    <property type="component" value="Unassembled WGS sequence"/>
</dbReference>
<dbReference type="AlphaFoldDB" id="A0A0J6YTM3"/>
<protein>
    <submittedName>
        <fullName evidence="1">Uncharacterized protein</fullName>
    </submittedName>
</protein>
<evidence type="ECO:0000313" key="2">
    <source>
        <dbReference type="Proteomes" id="UP000036313"/>
    </source>
</evidence>
<comment type="caution">
    <text evidence="1">The sequence shown here is derived from an EMBL/GenBank/DDBJ whole genome shotgun (WGS) entry which is preliminary data.</text>
</comment>
<name>A0A0J6YTM3_9MYCO</name>
<sequence>MATARTHRVSKVVLLENLTGDWPSELALERSEADLVFNDRAGFNLTVAVVLLNELEPKPLRPHMAGTWLARREFKVSPEVDETSFSPEPLTNEIREYFGLPTGVLRYVSVEGVLDEESLSDAVRVYLDEEVLNLLLARPNDSAAVQMQIELAVQATESVAAAIAKELFNGAVPSAEALEPAPAARRFYENLARTLDVDLADVLELAANQLPTLRAQLEAVFGMQAATATALKEK</sequence>
<gene>
    <name evidence="1" type="ORF">MOBUDSM44075_02400</name>
</gene>
<proteinExistence type="predicted"/>
<dbReference type="PATRIC" id="fig|1807.14.peg.2421"/>
<evidence type="ECO:0000313" key="1">
    <source>
        <dbReference type="EMBL" id="KMO75871.1"/>
    </source>
</evidence>
<dbReference type="EMBL" id="JYNU01000014">
    <property type="protein sequence ID" value="KMO75871.1"/>
    <property type="molecule type" value="Genomic_DNA"/>
</dbReference>